<dbReference type="OrthoDB" id="8479157at2"/>
<proteinExistence type="predicted"/>
<gene>
    <name evidence="1" type="ORF">M23134_07147</name>
</gene>
<dbReference type="AlphaFoldDB" id="A1ZUH9"/>
<sequence length="155" mass="17567">MTQFKKTLTKYAVKTMLVVQAFLFRYKFLNFLGYTLNHLLAWSRIIAKNIQKTDSPGKLGMKWQQGFPSMKHVPITKIDARTVYAEIHTPCPLQGSGDVEACYKMMSFDRTIAKAAGGQFVVLQSQAQEGVYKCRVAMRLKGEDMSDLLPAHLQD</sequence>
<dbReference type="Proteomes" id="UP000004095">
    <property type="component" value="Unassembled WGS sequence"/>
</dbReference>
<comment type="caution">
    <text evidence="1">The sequence shown here is derived from an EMBL/GenBank/DDBJ whole genome shotgun (WGS) entry which is preliminary data.</text>
</comment>
<reference evidence="1 2" key="1">
    <citation type="submission" date="2007-01" db="EMBL/GenBank/DDBJ databases">
        <authorList>
            <person name="Haygood M."/>
            <person name="Podell S."/>
            <person name="Anderson C."/>
            <person name="Hopkinson B."/>
            <person name="Roe K."/>
            <person name="Barbeau K."/>
            <person name="Gaasterland T."/>
            <person name="Ferriera S."/>
            <person name="Johnson J."/>
            <person name="Kravitz S."/>
            <person name="Beeson K."/>
            <person name="Sutton G."/>
            <person name="Rogers Y.-H."/>
            <person name="Friedman R."/>
            <person name="Frazier M."/>
            <person name="Venter J.C."/>
        </authorList>
    </citation>
    <scope>NUCLEOTIDE SEQUENCE [LARGE SCALE GENOMIC DNA]</scope>
    <source>
        <strain evidence="1 2">ATCC 23134</strain>
    </source>
</reference>
<evidence type="ECO:0000313" key="1">
    <source>
        <dbReference type="EMBL" id="EAY25998.1"/>
    </source>
</evidence>
<name>A1ZUH9_MICM2</name>
<dbReference type="EMBL" id="AAWS01000040">
    <property type="protein sequence ID" value="EAY25998.1"/>
    <property type="molecule type" value="Genomic_DNA"/>
</dbReference>
<evidence type="ECO:0000313" key="2">
    <source>
        <dbReference type="Proteomes" id="UP000004095"/>
    </source>
</evidence>
<dbReference type="RefSeq" id="WP_002701801.1">
    <property type="nucleotide sequence ID" value="NZ_AAWS01000040.1"/>
</dbReference>
<organism evidence="1 2">
    <name type="scientific">Microscilla marina ATCC 23134</name>
    <dbReference type="NCBI Taxonomy" id="313606"/>
    <lineage>
        <taxon>Bacteria</taxon>
        <taxon>Pseudomonadati</taxon>
        <taxon>Bacteroidota</taxon>
        <taxon>Cytophagia</taxon>
        <taxon>Cytophagales</taxon>
        <taxon>Microscillaceae</taxon>
        <taxon>Microscilla</taxon>
    </lineage>
</organism>
<protein>
    <submittedName>
        <fullName evidence="1">Uncharacterized protein</fullName>
    </submittedName>
</protein>
<keyword evidence="2" id="KW-1185">Reference proteome</keyword>
<dbReference type="eggNOG" id="ENOG50342V0">
    <property type="taxonomic scope" value="Bacteria"/>
</dbReference>
<accession>A1ZUH9</accession>